<evidence type="ECO:0000256" key="1">
    <source>
        <dbReference type="SAM" id="MobiDB-lite"/>
    </source>
</evidence>
<protein>
    <recommendedName>
        <fullName evidence="4">Protein kinase domain-containing protein</fullName>
    </recommendedName>
</protein>
<name>A0ABS4MIQ0_9ACTN</name>
<feature type="compositionally biased region" description="Low complexity" evidence="1">
    <location>
        <begin position="274"/>
        <end position="300"/>
    </location>
</feature>
<gene>
    <name evidence="2" type="ORF">J2Z30_000561</name>
</gene>
<proteinExistence type="predicted"/>
<feature type="region of interest" description="Disordered" evidence="1">
    <location>
        <begin position="273"/>
        <end position="304"/>
    </location>
</feature>
<dbReference type="EMBL" id="JAGGLR010000001">
    <property type="protein sequence ID" value="MBP2059565.1"/>
    <property type="molecule type" value="Genomic_DNA"/>
</dbReference>
<dbReference type="Gene3D" id="1.10.510.10">
    <property type="entry name" value="Transferase(Phosphotransferase) domain 1"/>
    <property type="match status" value="1"/>
</dbReference>
<accession>A0ABS4MIQ0</accession>
<evidence type="ECO:0008006" key="4">
    <source>
        <dbReference type="Google" id="ProtNLM"/>
    </source>
</evidence>
<dbReference type="SUPFAM" id="SSF56112">
    <property type="entry name" value="Protein kinase-like (PK-like)"/>
    <property type="match status" value="1"/>
</dbReference>
<evidence type="ECO:0000313" key="2">
    <source>
        <dbReference type="EMBL" id="MBP2059565.1"/>
    </source>
</evidence>
<organism evidence="2 3">
    <name type="scientific">Streptomyces iranensis</name>
    <dbReference type="NCBI Taxonomy" id="576784"/>
    <lineage>
        <taxon>Bacteria</taxon>
        <taxon>Bacillati</taxon>
        <taxon>Actinomycetota</taxon>
        <taxon>Actinomycetes</taxon>
        <taxon>Kitasatosporales</taxon>
        <taxon>Streptomycetaceae</taxon>
        <taxon>Streptomyces</taxon>
        <taxon>Streptomyces violaceusniger group</taxon>
    </lineage>
</organism>
<comment type="caution">
    <text evidence="2">The sequence shown here is derived from an EMBL/GenBank/DDBJ whole genome shotgun (WGS) entry which is preliminary data.</text>
</comment>
<dbReference type="InterPro" id="IPR011009">
    <property type="entry name" value="Kinase-like_dom_sf"/>
</dbReference>
<sequence>MDAYDELLGALDGPADHWDRPDGDWGAVDAGDRAARTEARQVANSGYLLGTEALRRGDVERAIDWFSVGADEQHPGAPFRWGAAESRRAGIYYTTGNGKSVNMNVFHLVMQAGAWGHGDAQRLVSRVRARGDEPAVIPDGGARNVCSPHKRGWSPPPYRASWGGSSSPRTWGRPSEHIADLQDLGLLPAHAGVEPRSTPASFPLPTSRVHGDTPLHSGSNIARTMLWPALDVDILDQLTLVPDEEPYRPQDPEFYPEVRRAFEACFDRADDRGASGAAGEAARAPVENAAAPHPSVAPHPGTTGADAIARKAGYVQLAGLPGQAAPWASVLVASGIGLPIFLESLGMQERASTCEADRVREDTAVSWKRYVKEAQRSGIVTQALCDRTLGSAFLVDALVSLLQRSGRIARQGALRDLVAEPACRALQEAVQTVTWLTPARAAQASVEGSRNVRSHFDSFTTRFTSVQGFRPIELEVHPSLSVNTAVPTDIDTLLASSRYPGPEKVPGQGPSTPADLYALGCVMHELLLREEMFRANRSASGPRYEVAGMNSRRRIPSTGRPDLEELLMRLLDEALRGRSAITQTCAQLGELLGTGGASDTTLGIRLAKYVPGANDTMLGNQHRTLAQLFETANTSCAQVSA</sequence>
<keyword evidence="3" id="KW-1185">Reference proteome</keyword>
<reference evidence="2 3" key="1">
    <citation type="submission" date="2021-03" db="EMBL/GenBank/DDBJ databases">
        <title>Genomic Encyclopedia of Type Strains, Phase IV (KMG-IV): sequencing the most valuable type-strain genomes for metagenomic binning, comparative biology and taxonomic classification.</title>
        <authorList>
            <person name="Goeker M."/>
        </authorList>
    </citation>
    <scope>NUCLEOTIDE SEQUENCE [LARGE SCALE GENOMIC DNA]</scope>
    <source>
        <strain evidence="2 3">DSM 41954</strain>
    </source>
</reference>
<dbReference type="Proteomes" id="UP000756710">
    <property type="component" value="Unassembled WGS sequence"/>
</dbReference>
<evidence type="ECO:0000313" key="3">
    <source>
        <dbReference type="Proteomes" id="UP000756710"/>
    </source>
</evidence>